<accession>A0ABQ7GLZ1</accession>
<dbReference type="EMBL" id="MU069696">
    <property type="protein sequence ID" value="KAF5835630.1"/>
    <property type="molecule type" value="Genomic_DNA"/>
</dbReference>
<proteinExistence type="predicted"/>
<name>A0ABQ7GLZ1_DUNSA</name>
<dbReference type="Proteomes" id="UP000815325">
    <property type="component" value="Unassembled WGS sequence"/>
</dbReference>
<evidence type="ECO:0000313" key="2">
    <source>
        <dbReference type="EMBL" id="KAF5835630.1"/>
    </source>
</evidence>
<evidence type="ECO:0000313" key="3">
    <source>
        <dbReference type="Proteomes" id="UP000815325"/>
    </source>
</evidence>
<feature type="region of interest" description="Disordered" evidence="1">
    <location>
        <begin position="165"/>
        <end position="213"/>
    </location>
</feature>
<keyword evidence="3" id="KW-1185">Reference proteome</keyword>
<sequence length="213" mass="22233">MERPVSRLSSRPKHWSHGDISSFSSCFHDPSAFDGLGTRPTSRQHSRRASQNNSVSFARRGSDNGDAVGAAKAAAAPLSPLPKAECSTPQPMTQALSSPTPIRKCTILPALPHQASPPGEANTMNLELKPRLSRTVSSPGTSLGFSPLQIPALSCPVPPKVCGGPEPSEHGILPSVPLPARRSSTGNGLTGKLSSPDTSPVGRPLLPTCRSNL</sequence>
<protein>
    <recommendedName>
        <fullName evidence="4">Encoded protein</fullName>
    </recommendedName>
</protein>
<evidence type="ECO:0000256" key="1">
    <source>
        <dbReference type="SAM" id="MobiDB-lite"/>
    </source>
</evidence>
<feature type="region of interest" description="Disordered" evidence="1">
    <location>
        <begin position="1"/>
        <end position="74"/>
    </location>
</feature>
<reference evidence="2" key="1">
    <citation type="submission" date="2017-08" db="EMBL/GenBank/DDBJ databases">
        <authorList>
            <person name="Polle J.E."/>
            <person name="Barry K."/>
            <person name="Cushman J."/>
            <person name="Schmutz J."/>
            <person name="Tran D."/>
            <person name="Hathwaick L.T."/>
            <person name="Yim W.C."/>
            <person name="Jenkins J."/>
            <person name="Mckie-Krisberg Z.M."/>
            <person name="Prochnik S."/>
            <person name="Lindquist E."/>
            <person name="Dockter R.B."/>
            <person name="Adam C."/>
            <person name="Molina H."/>
            <person name="Bunkerborg J."/>
            <person name="Jin E."/>
            <person name="Buchheim M."/>
            <person name="Magnuson J."/>
        </authorList>
    </citation>
    <scope>NUCLEOTIDE SEQUENCE</scope>
    <source>
        <strain evidence="2">CCAP 19/18</strain>
    </source>
</reference>
<gene>
    <name evidence="2" type="ORF">DUNSADRAFT_7132</name>
</gene>
<organism evidence="2 3">
    <name type="scientific">Dunaliella salina</name>
    <name type="common">Green alga</name>
    <name type="synonym">Protococcus salinus</name>
    <dbReference type="NCBI Taxonomy" id="3046"/>
    <lineage>
        <taxon>Eukaryota</taxon>
        <taxon>Viridiplantae</taxon>
        <taxon>Chlorophyta</taxon>
        <taxon>core chlorophytes</taxon>
        <taxon>Chlorophyceae</taxon>
        <taxon>CS clade</taxon>
        <taxon>Chlamydomonadales</taxon>
        <taxon>Dunaliellaceae</taxon>
        <taxon>Dunaliella</taxon>
    </lineage>
</organism>
<evidence type="ECO:0008006" key="4">
    <source>
        <dbReference type="Google" id="ProtNLM"/>
    </source>
</evidence>
<comment type="caution">
    <text evidence="2">The sequence shown here is derived from an EMBL/GenBank/DDBJ whole genome shotgun (WGS) entry which is preliminary data.</text>
</comment>
<feature type="compositionally biased region" description="Polar residues" evidence="1">
    <location>
        <begin position="182"/>
        <end position="198"/>
    </location>
</feature>